<accession>A0ABP0U990</accession>
<keyword evidence="3" id="KW-1185">Reference proteome</keyword>
<gene>
    <name evidence="2" type="ORF">CSSPTR1EN2_LOCUS13055</name>
</gene>
<dbReference type="PROSITE" id="PS50030">
    <property type="entry name" value="UBA"/>
    <property type="match status" value="1"/>
</dbReference>
<sequence length="222" mass="24684">MMAELSVQTSEVSNNINKVQREVVWQISMLDDAKSDMEEMEGLNCSTTPSVKYVQLDLEIVASVAEPSIVTELAKQKSPEMLIYEMMSRLMSAAHGLYIALGKAMVIPSWWCYDTVALSLAATMIAGTLAKLLWDNLNFDGMLSYISQNLLFQSSANSWARMPGVGGVGLHLIGQPLEESSISMIVEMGFFQVWAEETLSQLDDNSVEMAMEWLFSHPEEIL</sequence>
<dbReference type="InterPro" id="IPR015940">
    <property type="entry name" value="UBA"/>
</dbReference>
<dbReference type="SMART" id="SM00165">
    <property type="entry name" value="UBA"/>
    <property type="match status" value="1"/>
</dbReference>
<organism evidence="2 3">
    <name type="scientific">Sphagnum troendelagicum</name>
    <dbReference type="NCBI Taxonomy" id="128251"/>
    <lineage>
        <taxon>Eukaryota</taxon>
        <taxon>Viridiplantae</taxon>
        <taxon>Streptophyta</taxon>
        <taxon>Embryophyta</taxon>
        <taxon>Bryophyta</taxon>
        <taxon>Sphagnophytina</taxon>
        <taxon>Sphagnopsida</taxon>
        <taxon>Sphagnales</taxon>
        <taxon>Sphagnaceae</taxon>
        <taxon>Sphagnum</taxon>
    </lineage>
</organism>
<evidence type="ECO:0000259" key="1">
    <source>
        <dbReference type="PROSITE" id="PS50030"/>
    </source>
</evidence>
<protein>
    <recommendedName>
        <fullName evidence="1">UBA domain-containing protein</fullName>
    </recommendedName>
</protein>
<proteinExistence type="predicted"/>
<evidence type="ECO:0000313" key="3">
    <source>
        <dbReference type="Proteomes" id="UP001497512"/>
    </source>
</evidence>
<dbReference type="Proteomes" id="UP001497512">
    <property type="component" value="Chromosome 2"/>
</dbReference>
<evidence type="ECO:0000313" key="2">
    <source>
        <dbReference type="EMBL" id="CAK9215906.1"/>
    </source>
</evidence>
<dbReference type="Pfam" id="PF22562">
    <property type="entry name" value="UBA_7"/>
    <property type="match status" value="1"/>
</dbReference>
<dbReference type="InterPro" id="IPR009060">
    <property type="entry name" value="UBA-like_sf"/>
</dbReference>
<feature type="domain" description="UBA" evidence="1">
    <location>
        <begin position="176"/>
        <end position="217"/>
    </location>
</feature>
<reference evidence="2" key="1">
    <citation type="submission" date="2024-02" db="EMBL/GenBank/DDBJ databases">
        <authorList>
            <consortium name="ELIXIR-Norway"/>
            <consortium name="Elixir Norway"/>
        </authorList>
    </citation>
    <scope>NUCLEOTIDE SEQUENCE</scope>
</reference>
<dbReference type="Gene3D" id="1.10.8.10">
    <property type="entry name" value="DNA helicase RuvA subunit, C-terminal domain"/>
    <property type="match status" value="1"/>
</dbReference>
<dbReference type="EMBL" id="OZ019894">
    <property type="protein sequence ID" value="CAK9215906.1"/>
    <property type="molecule type" value="Genomic_DNA"/>
</dbReference>
<dbReference type="SUPFAM" id="SSF46934">
    <property type="entry name" value="UBA-like"/>
    <property type="match status" value="1"/>
</dbReference>
<name>A0ABP0U990_9BRYO</name>